<sequence length="63" mass="7210">MSQQPTLEKVPMNENLRFAVYLPPFGPFGDPNVLVELAVRAEAAGWDGVFLWDRRGHRRDADR</sequence>
<dbReference type="GO" id="GO:0016705">
    <property type="term" value="F:oxidoreductase activity, acting on paired donors, with incorporation or reduction of molecular oxygen"/>
    <property type="evidence" value="ECO:0007669"/>
    <property type="project" value="InterPro"/>
</dbReference>
<dbReference type="Proteomes" id="UP000015001">
    <property type="component" value="Unassembled WGS sequence"/>
</dbReference>
<accession>S4N020</accession>
<reference evidence="1 2" key="1">
    <citation type="submission" date="2013-02" db="EMBL/GenBank/DDBJ databases">
        <title>Draft Genome Sequence of Streptomyces afghaniensis, Which Produces Compounds of the Julimycin B-Complex.</title>
        <authorList>
            <person name="Gruening B.A."/>
            <person name="Praeg A."/>
            <person name="Erxleben A."/>
            <person name="Guenther S."/>
            <person name="Fiedler H.-P."/>
            <person name="Goodfellow M."/>
            <person name="Mueller M."/>
        </authorList>
    </citation>
    <scope>NUCLEOTIDE SEQUENCE [LARGE SCALE GENOMIC DNA]</scope>
    <source>
        <strain evidence="1 2">772</strain>
    </source>
</reference>
<dbReference type="PATRIC" id="fig|1283301.3.peg.37"/>
<evidence type="ECO:0000313" key="1">
    <source>
        <dbReference type="EMBL" id="EPJ42906.1"/>
    </source>
</evidence>
<dbReference type="EMBL" id="AOPY01000250">
    <property type="protein sequence ID" value="EPJ42906.1"/>
    <property type="molecule type" value="Genomic_DNA"/>
</dbReference>
<dbReference type="SUPFAM" id="SSF51679">
    <property type="entry name" value="Bacterial luciferase-like"/>
    <property type="match status" value="1"/>
</dbReference>
<protein>
    <recommendedName>
        <fullName evidence="3">Luciferase-like domain-containing protein</fullName>
    </recommendedName>
</protein>
<name>S4N020_9ACTN</name>
<dbReference type="Gene3D" id="3.20.20.30">
    <property type="entry name" value="Luciferase-like domain"/>
    <property type="match status" value="1"/>
</dbReference>
<organism evidence="1 2">
    <name type="scientific">Streptomyces afghaniensis 772</name>
    <dbReference type="NCBI Taxonomy" id="1283301"/>
    <lineage>
        <taxon>Bacteria</taxon>
        <taxon>Bacillati</taxon>
        <taxon>Actinomycetota</taxon>
        <taxon>Actinomycetes</taxon>
        <taxon>Kitasatosporales</taxon>
        <taxon>Streptomycetaceae</taxon>
        <taxon>Streptomyces</taxon>
    </lineage>
</organism>
<gene>
    <name evidence="1" type="ORF">STAFG_0038</name>
</gene>
<comment type="caution">
    <text evidence="1">The sequence shown here is derived from an EMBL/GenBank/DDBJ whole genome shotgun (WGS) entry which is preliminary data.</text>
</comment>
<evidence type="ECO:0000313" key="2">
    <source>
        <dbReference type="Proteomes" id="UP000015001"/>
    </source>
</evidence>
<keyword evidence="2" id="KW-1185">Reference proteome</keyword>
<dbReference type="AlphaFoldDB" id="S4N020"/>
<evidence type="ECO:0008006" key="3">
    <source>
        <dbReference type="Google" id="ProtNLM"/>
    </source>
</evidence>
<dbReference type="InterPro" id="IPR036661">
    <property type="entry name" value="Luciferase-like_sf"/>
</dbReference>
<proteinExistence type="predicted"/>
<dbReference type="HOGENOM" id="CLU_2883787_0_0_11"/>